<proteinExistence type="predicted"/>
<feature type="region of interest" description="Disordered" evidence="1">
    <location>
        <begin position="1"/>
        <end position="52"/>
    </location>
</feature>
<evidence type="ECO:0000256" key="1">
    <source>
        <dbReference type="SAM" id="MobiDB-lite"/>
    </source>
</evidence>
<reference evidence="3" key="1">
    <citation type="submission" date="2025-08" db="UniProtKB">
        <authorList>
            <consortium name="RefSeq"/>
        </authorList>
    </citation>
    <scope>IDENTIFICATION</scope>
</reference>
<dbReference type="Proteomes" id="UP000695022">
    <property type="component" value="Unplaced"/>
</dbReference>
<evidence type="ECO:0000313" key="2">
    <source>
        <dbReference type="Proteomes" id="UP000695022"/>
    </source>
</evidence>
<accession>A0ABM1F1A5</accession>
<sequence>MWFQPSTPGQHGGSRGGPGSVGPGSVGPASVDDGSMKHLNKQPRSNGTCGLELTRMFPTPPSLDSNHMVHSPCCPAETTSLEAGEPAVCERATTALGSPQYEAIKDWSYVYRPPTAHRFVSASKYAPLTALPSHASQREQPIAALPEYKPSWQQYPAPLMKKHMPV</sequence>
<evidence type="ECO:0000313" key="3">
    <source>
        <dbReference type="RefSeq" id="XP_014678226.1"/>
    </source>
</evidence>
<name>A0ABM1F1A5_PRICU</name>
<feature type="compositionally biased region" description="Gly residues" evidence="1">
    <location>
        <begin position="10"/>
        <end position="25"/>
    </location>
</feature>
<dbReference type="GeneID" id="106818024"/>
<dbReference type="RefSeq" id="XP_014678226.1">
    <property type="nucleotide sequence ID" value="XM_014822740.1"/>
</dbReference>
<gene>
    <name evidence="3" type="primary">LOC106818024</name>
</gene>
<keyword evidence="2" id="KW-1185">Reference proteome</keyword>
<protein>
    <submittedName>
        <fullName evidence="3">Mediator of RNA polymerase II transcription subunit 13-like</fullName>
    </submittedName>
</protein>
<organism evidence="2 3">
    <name type="scientific">Priapulus caudatus</name>
    <name type="common">Priapulid worm</name>
    <dbReference type="NCBI Taxonomy" id="37621"/>
    <lineage>
        <taxon>Eukaryota</taxon>
        <taxon>Metazoa</taxon>
        <taxon>Ecdysozoa</taxon>
        <taxon>Scalidophora</taxon>
        <taxon>Priapulida</taxon>
        <taxon>Priapulimorpha</taxon>
        <taxon>Priapulimorphida</taxon>
        <taxon>Priapulidae</taxon>
        <taxon>Priapulus</taxon>
    </lineage>
</organism>